<sequence length="260" mass="29479">MGLFQNLAKALRIGKAKYIKGYDLAGNAYLELPSLSGSLDPRHTRRSIQWKEKKQWGDYDQRSIPVQWVMWLRHTRREAPTLEELALDQQRIALTQANAARLALEDRTRREREQQARLEEHSEAKLRATQRLIQSASGAQNVPTSTVVDEGVEEKAQDRVKREDLGEGGRLHQERTPDQDVWAASRARLAAKGQLSAEDSKPPEASGGQGPVSEALQQAMDRRAARRAERNDEDAERERARKEMSKSPLDAFVPMPKARK</sequence>
<dbReference type="KEGG" id="sgra:EX895_002467"/>
<dbReference type="GO" id="GO:0005739">
    <property type="term" value="C:mitochondrion"/>
    <property type="evidence" value="ECO:0007669"/>
    <property type="project" value="TreeGrafter"/>
</dbReference>
<keyword evidence="4" id="KW-1185">Reference proteome</keyword>
<feature type="region of interest" description="Disordered" evidence="2">
    <location>
        <begin position="132"/>
        <end position="260"/>
    </location>
</feature>
<reference evidence="3 4" key="1">
    <citation type="submission" date="2019-05" db="EMBL/GenBank/DDBJ databases">
        <title>Sporisorium graminicola CBS 10092 draft sequencing and annotation.</title>
        <authorList>
            <person name="Solano-Gonzalez S."/>
            <person name="Caddick M.X."/>
            <person name="Darby A."/>
        </authorList>
    </citation>
    <scope>NUCLEOTIDE SEQUENCE [LARGE SCALE GENOMIC DNA]</scope>
    <source>
        <strain evidence="3 4">CBS 10092</strain>
    </source>
</reference>
<dbReference type="OrthoDB" id="10255576at2759"/>
<dbReference type="Pfam" id="PF05071">
    <property type="entry name" value="NDUFA12"/>
    <property type="match status" value="1"/>
</dbReference>
<name>A0A4V6EU79_9BASI</name>
<accession>A0A4V6EU79</accession>
<dbReference type="GO" id="GO:0032981">
    <property type="term" value="P:mitochondrial respiratory chain complex I assembly"/>
    <property type="evidence" value="ECO:0007669"/>
    <property type="project" value="TreeGrafter"/>
</dbReference>
<gene>
    <name evidence="3" type="ORF">EX895_002467</name>
</gene>
<feature type="compositionally biased region" description="Polar residues" evidence="2">
    <location>
        <begin position="132"/>
        <end position="147"/>
    </location>
</feature>
<dbReference type="GeneID" id="40725362"/>
<evidence type="ECO:0000256" key="1">
    <source>
        <dbReference type="ARBA" id="ARBA00007355"/>
    </source>
</evidence>
<proteinExistence type="inferred from homology"/>
<feature type="compositionally biased region" description="Basic and acidic residues" evidence="2">
    <location>
        <begin position="153"/>
        <end position="178"/>
    </location>
</feature>
<dbReference type="GO" id="GO:0045271">
    <property type="term" value="C:respiratory chain complex I"/>
    <property type="evidence" value="ECO:0007669"/>
    <property type="project" value="InterPro"/>
</dbReference>
<dbReference type="Proteomes" id="UP000306050">
    <property type="component" value="Chromosome SGRAM_15"/>
</dbReference>
<dbReference type="InterPro" id="IPR052618">
    <property type="entry name" value="ComplexI_NDUFA12"/>
</dbReference>
<evidence type="ECO:0000313" key="4">
    <source>
        <dbReference type="Proteomes" id="UP000306050"/>
    </source>
</evidence>
<dbReference type="RefSeq" id="XP_029740464.1">
    <property type="nucleotide sequence ID" value="XM_029883066.1"/>
</dbReference>
<evidence type="ECO:0000256" key="2">
    <source>
        <dbReference type="SAM" id="MobiDB-lite"/>
    </source>
</evidence>
<feature type="compositionally biased region" description="Basic and acidic residues" evidence="2">
    <location>
        <begin position="220"/>
        <end position="245"/>
    </location>
</feature>
<organism evidence="3 4">
    <name type="scientific">Sporisorium graminicola</name>
    <dbReference type="NCBI Taxonomy" id="280036"/>
    <lineage>
        <taxon>Eukaryota</taxon>
        <taxon>Fungi</taxon>
        <taxon>Dikarya</taxon>
        <taxon>Basidiomycota</taxon>
        <taxon>Ustilaginomycotina</taxon>
        <taxon>Ustilaginomycetes</taxon>
        <taxon>Ustilaginales</taxon>
        <taxon>Ustilaginaceae</taxon>
        <taxon>Sporisorium</taxon>
    </lineage>
</organism>
<dbReference type="PANTHER" id="PTHR32470">
    <property type="entry name" value="ADH DEHYDROGENASE [UBIQUINONE] 1 ALPHA SUBCOMPLEX ASSEMBLY FACTOR 2"/>
    <property type="match status" value="1"/>
</dbReference>
<comment type="caution">
    <text evidence="3">The sequence shown here is derived from an EMBL/GenBank/DDBJ whole genome shotgun (WGS) entry which is preliminary data.</text>
</comment>
<comment type="similarity">
    <text evidence="1">Belongs to the complex I NDUFA12 subunit family.</text>
</comment>
<protein>
    <submittedName>
        <fullName evidence="3">Uncharacterized protein</fullName>
    </submittedName>
</protein>
<dbReference type="EMBL" id="SRRM01000008">
    <property type="protein sequence ID" value="TKY88479.1"/>
    <property type="molecule type" value="Genomic_DNA"/>
</dbReference>
<dbReference type="InterPro" id="IPR007763">
    <property type="entry name" value="NDUFA12"/>
</dbReference>
<evidence type="ECO:0000313" key="3">
    <source>
        <dbReference type="EMBL" id="TKY88479.1"/>
    </source>
</evidence>
<dbReference type="PANTHER" id="PTHR32470:SF2">
    <property type="entry name" value="NADH DEHYDROGENASE [UBIQUINONE] 1 ALPHA SUBCOMPLEX ASSEMBLY FACTOR 2"/>
    <property type="match status" value="1"/>
</dbReference>
<dbReference type="AlphaFoldDB" id="A0A4V6EU79"/>